<keyword evidence="4 6" id="KW-1133">Transmembrane helix</keyword>
<feature type="transmembrane region" description="Helical" evidence="6">
    <location>
        <begin position="12"/>
        <end position="30"/>
    </location>
</feature>
<dbReference type="EMBL" id="FNSC01000001">
    <property type="protein sequence ID" value="SED13251.1"/>
    <property type="molecule type" value="Genomic_DNA"/>
</dbReference>
<evidence type="ECO:0000256" key="5">
    <source>
        <dbReference type="ARBA" id="ARBA00023136"/>
    </source>
</evidence>
<dbReference type="InterPro" id="IPR007895">
    <property type="entry name" value="MASE1"/>
</dbReference>
<evidence type="ECO:0000256" key="3">
    <source>
        <dbReference type="ARBA" id="ARBA00022692"/>
    </source>
</evidence>
<feature type="transmembrane region" description="Helical" evidence="6">
    <location>
        <begin position="151"/>
        <end position="172"/>
    </location>
</feature>
<organism evidence="8 9">
    <name type="scientific">Pseudomonas anguilliseptica</name>
    <dbReference type="NCBI Taxonomy" id="53406"/>
    <lineage>
        <taxon>Bacteria</taxon>
        <taxon>Pseudomonadati</taxon>
        <taxon>Pseudomonadota</taxon>
        <taxon>Gammaproteobacteria</taxon>
        <taxon>Pseudomonadales</taxon>
        <taxon>Pseudomonadaceae</taxon>
        <taxon>Pseudomonas</taxon>
    </lineage>
</organism>
<reference evidence="9" key="1">
    <citation type="submission" date="2016-10" db="EMBL/GenBank/DDBJ databases">
        <authorList>
            <person name="Varghese N."/>
            <person name="Submissions S."/>
        </authorList>
    </citation>
    <scope>NUCLEOTIDE SEQUENCE [LARGE SCALE GENOMIC DNA]</scope>
    <source>
        <strain evidence="9">DSM 12111</strain>
    </source>
</reference>
<evidence type="ECO:0000256" key="2">
    <source>
        <dbReference type="ARBA" id="ARBA00022475"/>
    </source>
</evidence>
<keyword evidence="3 6" id="KW-0812">Transmembrane</keyword>
<name>A0A1H4Y7Z5_PSEAG</name>
<feature type="transmembrane region" description="Helical" evidence="6">
    <location>
        <begin position="78"/>
        <end position="97"/>
    </location>
</feature>
<feature type="transmembrane region" description="Helical" evidence="6">
    <location>
        <begin position="109"/>
        <end position="131"/>
    </location>
</feature>
<dbReference type="Proteomes" id="UP000242849">
    <property type="component" value="Unassembled WGS sequence"/>
</dbReference>
<comment type="subcellular location">
    <subcellularLocation>
        <location evidence="1">Cell membrane</location>
        <topology evidence="1">Multi-pass membrane protein</topology>
    </subcellularLocation>
</comment>
<evidence type="ECO:0000256" key="1">
    <source>
        <dbReference type="ARBA" id="ARBA00004651"/>
    </source>
</evidence>
<accession>A0A1H4Y7Z5</accession>
<dbReference type="STRING" id="53406.SAMN05421553_2088"/>
<evidence type="ECO:0000256" key="4">
    <source>
        <dbReference type="ARBA" id="ARBA00022989"/>
    </source>
</evidence>
<proteinExistence type="predicted"/>
<dbReference type="Pfam" id="PF05231">
    <property type="entry name" value="MASE1"/>
    <property type="match status" value="1"/>
</dbReference>
<sequence>MPAVPHRLSPWTWLLPLPLFHLATWLSLATQFTDGAALWYPPFALALVFALWWGPRVLLAVYLNAMLSIPLWGLEWQWAPLYALPETLGIALAWLLLRQRPFDPALPDLSHLLRFMLLGVLLPTVPMALGVQGNLWLLGHAPLEDLPSGSMTLWLADSLTALAIAIPLLVYLTPWLRRCSAVASRCPRCCASCRPGHCWCCC</sequence>
<gene>
    <name evidence="8" type="ORF">SAMN05421553_2088</name>
</gene>
<keyword evidence="5 6" id="KW-0472">Membrane</keyword>
<protein>
    <submittedName>
        <fullName evidence="8">MASE1 protein</fullName>
    </submittedName>
</protein>
<evidence type="ECO:0000313" key="9">
    <source>
        <dbReference type="Proteomes" id="UP000242849"/>
    </source>
</evidence>
<feature type="domain" description="MASE1" evidence="7">
    <location>
        <begin position="26"/>
        <end position="179"/>
    </location>
</feature>
<evidence type="ECO:0000259" key="7">
    <source>
        <dbReference type="Pfam" id="PF05231"/>
    </source>
</evidence>
<feature type="transmembrane region" description="Helical" evidence="6">
    <location>
        <begin position="37"/>
        <end position="58"/>
    </location>
</feature>
<keyword evidence="9" id="KW-1185">Reference proteome</keyword>
<evidence type="ECO:0000313" key="8">
    <source>
        <dbReference type="EMBL" id="SED13251.1"/>
    </source>
</evidence>
<dbReference type="RefSeq" id="WP_090380034.1">
    <property type="nucleotide sequence ID" value="NZ_CP156749.1"/>
</dbReference>
<dbReference type="AlphaFoldDB" id="A0A1H4Y7Z5"/>
<evidence type="ECO:0000256" key="6">
    <source>
        <dbReference type="SAM" id="Phobius"/>
    </source>
</evidence>
<dbReference type="OrthoDB" id="9780487at2"/>
<keyword evidence="2" id="KW-1003">Cell membrane</keyword>
<dbReference type="GO" id="GO:0005886">
    <property type="term" value="C:plasma membrane"/>
    <property type="evidence" value="ECO:0007669"/>
    <property type="project" value="UniProtKB-SubCell"/>
</dbReference>